<dbReference type="Pfam" id="PF14253">
    <property type="entry name" value="AbiH"/>
    <property type="match status" value="1"/>
</dbReference>
<keyword evidence="3" id="KW-1185">Reference proteome</keyword>
<comment type="caution">
    <text evidence="2">The sequence shown here is derived from an EMBL/GenBank/DDBJ whole genome shotgun (WGS) entry which is preliminary data.</text>
</comment>
<dbReference type="Proteomes" id="UP000014107">
    <property type="component" value="Unassembled WGS sequence"/>
</dbReference>
<dbReference type="EMBL" id="AHYV01000002">
    <property type="protein sequence ID" value="EOT51873.1"/>
    <property type="molecule type" value="Genomic_DNA"/>
</dbReference>
<evidence type="ECO:0000313" key="4">
    <source>
        <dbReference type="Proteomes" id="UP000014107"/>
    </source>
</evidence>
<gene>
    <name evidence="2" type="ORF">I570_01807</name>
    <name evidence="1" type="ORF">OMU_00076</name>
</gene>
<evidence type="ECO:0000313" key="1">
    <source>
        <dbReference type="EMBL" id="EOT51873.1"/>
    </source>
</evidence>
<dbReference type="EMBL" id="ASWL01000002">
    <property type="protein sequence ID" value="EOU23941.1"/>
    <property type="molecule type" value="Genomic_DNA"/>
</dbReference>
<organism evidence="2 4">
    <name type="scientific">Enterococcus avium ATCC 14025</name>
    <dbReference type="NCBI Taxonomy" id="1140002"/>
    <lineage>
        <taxon>Bacteria</taxon>
        <taxon>Bacillati</taxon>
        <taxon>Bacillota</taxon>
        <taxon>Bacilli</taxon>
        <taxon>Lactobacillales</taxon>
        <taxon>Enterococcaceae</taxon>
        <taxon>Enterococcus</taxon>
    </lineage>
</organism>
<evidence type="ECO:0000313" key="2">
    <source>
        <dbReference type="EMBL" id="EOU23941.1"/>
    </source>
</evidence>
<evidence type="ECO:0000313" key="3">
    <source>
        <dbReference type="Proteomes" id="UP000014104"/>
    </source>
</evidence>
<sequence length="951" mass="110804">MKGVLNEVDVEGRNKVVVVGNGFDISVGLKSSYKDFIEYIKERHHFSEDLELYEYNRLFLRKYEDFKLNWSDFESLYEETVRSVNNRVQHEDLQDSFEITVINDSIKKLERDFHDYISDEYQKWLKKNILPQYGSSAKKFSKNINPVIKDLLSDSDAFFINFNYTNTLEDLSEDIIFEKVMSDDEITDESERRAKANREIKKIQNRIAHIHGSIEDDNILFGGGFADREDTKNIHYSKSLLNDKLFRIKENDKLSSTRKVIMDELDKKRCEELIFEDSAQYDSSGVIEKNSNYKRENKFDLYIMGHSLQGSDFQFLSKILEDADRIFIFYYETDYTTKMEELIRRLGSSIIEKVKLVPFIEILFEDELLINNFGMYQTIAPFLINKFPEEKILDDLSLTSNHFIFKHITDLEITNENVDIVLKLISSLNKKRIKTPIKKISFLGEMEEHEIESLCKSNALIEMLESVEKVSFEDTGISIDFLLTLIKQGNDLKQLIMNHCVFLNNNESEIDLSVCESLVRFEIKDCTFNPERAVQKLLFNSVKSINNLEKIIIEKNANIVIDSSVFGSAKNLLELSIVMSDTDDYENEVHLSNLELLYIDCSASSFPNITVGNEIKEITIVGYQEEFLSLSSLLKDNESLFGFPKFETLQLNSPDNITTFKNIDVDVPLDIFSKDIKLIIDEVSIYIDDYYKQYKFKTEESPSKSNTKEIIEETILNIINPNKKKNQRIFSEFKKWYAEISGSSDDSVDNEFLDTVKNHLLDADDATNISKDNSSVDKNIAASSKIEVKEKIDFSEIDKLLFEYSHGKINTDNLLLFLNKKGKSNLVIEVYKSIIDDLENKSDFTQLEVFDLKKLHFERAKLEIIKRFSEEWFVSSDQLDFSALEYERGMDPIPNLKKINKSNRFEEYKVLHPNTTSFKYLQLLKSAWQEVLDEKLLPLEEELRQEATAYE</sequence>
<reference evidence="2 4" key="2">
    <citation type="submission" date="2013-03" db="EMBL/GenBank/DDBJ databases">
        <title>The Genome Sequence of Enterococcus avium ATCC_14025 (PacBio/Illumina hybrid assembly).</title>
        <authorList>
            <consortium name="The Broad Institute Genomics Platform"/>
            <consortium name="The Broad Institute Genome Sequencing Center for Infectious Disease"/>
            <person name="Earl A."/>
            <person name="Russ C."/>
            <person name="Gilmore M."/>
            <person name="Surin D."/>
            <person name="Walker B."/>
            <person name="Young S."/>
            <person name="Zeng Q."/>
            <person name="Gargeya S."/>
            <person name="Fitzgerald M."/>
            <person name="Haas B."/>
            <person name="Abouelleil A."/>
            <person name="Allen A.W."/>
            <person name="Alvarado L."/>
            <person name="Arachchi H.M."/>
            <person name="Berlin A.M."/>
            <person name="Chapman S.B."/>
            <person name="Gainer-Dewar J."/>
            <person name="Goldberg J."/>
            <person name="Griggs A."/>
            <person name="Gujja S."/>
            <person name="Hansen M."/>
            <person name="Howarth C."/>
            <person name="Imamovic A."/>
            <person name="Ireland A."/>
            <person name="Larimer J."/>
            <person name="McCowan C."/>
            <person name="Murphy C."/>
            <person name="Pearson M."/>
            <person name="Poon T.W."/>
            <person name="Priest M."/>
            <person name="Roberts A."/>
            <person name="Saif S."/>
            <person name="Shea T."/>
            <person name="Sisk P."/>
            <person name="Sykes S."/>
            <person name="Wortman J."/>
            <person name="Nusbaum C."/>
            <person name="Birren B."/>
        </authorList>
    </citation>
    <scope>NUCLEOTIDE SEQUENCE [LARGE SCALE GENOMIC DNA]</scope>
    <source>
        <strain evidence="2 4">ATCC 14025</strain>
    </source>
</reference>
<evidence type="ECO:0008006" key="5">
    <source>
        <dbReference type="Google" id="ProtNLM"/>
    </source>
</evidence>
<accession>A0AAV3J2M1</accession>
<dbReference type="InterPro" id="IPR025935">
    <property type="entry name" value="AbiH"/>
</dbReference>
<proteinExistence type="predicted"/>
<reference evidence="1 3" key="1">
    <citation type="submission" date="2013-03" db="EMBL/GenBank/DDBJ databases">
        <title>The Genome Sequence of Enterococcus avium ATCC_14025 (Illumina only assembly).</title>
        <authorList>
            <consortium name="The Broad Institute Genomics Platform"/>
            <consortium name="The Broad Institute Genome Sequencing Center for Infectious Disease"/>
            <person name="Earl A."/>
            <person name="Russ C."/>
            <person name="Gilmore M."/>
            <person name="Surin D."/>
            <person name="Walker B."/>
            <person name="Young S."/>
            <person name="Zeng Q."/>
            <person name="Gargeya S."/>
            <person name="Fitzgerald M."/>
            <person name="Haas B."/>
            <person name="Abouelleil A."/>
            <person name="Allen A.W."/>
            <person name="Alvarado L."/>
            <person name="Arachchi H.M."/>
            <person name="Berlin A.M."/>
            <person name="Chapman S.B."/>
            <person name="Gainer-Dewar J."/>
            <person name="Goldberg J."/>
            <person name="Griggs A."/>
            <person name="Gujja S."/>
            <person name="Hansen M."/>
            <person name="Howarth C."/>
            <person name="Imamovic A."/>
            <person name="Ireland A."/>
            <person name="Larimer J."/>
            <person name="McCowan C."/>
            <person name="Murphy C."/>
            <person name="Pearson M."/>
            <person name="Poon T.W."/>
            <person name="Priest M."/>
            <person name="Roberts A."/>
            <person name="Saif S."/>
            <person name="Shea T."/>
            <person name="Sisk P."/>
            <person name="Sykes S."/>
            <person name="Wortman J."/>
            <person name="Nusbaum C."/>
            <person name="Birren B."/>
        </authorList>
    </citation>
    <scope>NUCLEOTIDE SEQUENCE [LARGE SCALE GENOMIC DNA]</scope>
    <source>
        <strain evidence="1 3">ATCC 14025</strain>
    </source>
</reference>
<dbReference type="AlphaFoldDB" id="A0AAV3J2M1"/>
<name>A0AAV3J2M1_ENTAV</name>
<protein>
    <recommendedName>
        <fullName evidence="5">SIR2-like domain-containing protein</fullName>
    </recommendedName>
</protein>
<dbReference type="Proteomes" id="UP000014104">
    <property type="component" value="Unassembled WGS sequence"/>
</dbReference>